<accession>A0AAV1Z4K8</accession>
<keyword evidence="2" id="KW-1185">Reference proteome</keyword>
<reference evidence="1 2" key="1">
    <citation type="submission" date="2024-04" db="EMBL/GenBank/DDBJ databases">
        <authorList>
            <person name="Rising A."/>
            <person name="Reimegard J."/>
            <person name="Sonavane S."/>
            <person name="Akerstrom W."/>
            <person name="Nylinder S."/>
            <person name="Hedman E."/>
            <person name="Kallberg Y."/>
        </authorList>
    </citation>
    <scope>NUCLEOTIDE SEQUENCE [LARGE SCALE GENOMIC DNA]</scope>
</reference>
<dbReference type="EMBL" id="CAXIEN010000022">
    <property type="protein sequence ID" value="CAL1266279.1"/>
    <property type="molecule type" value="Genomic_DNA"/>
</dbReference>
<dbReference type="AlphaFoldDB" id="A0AAV1Z4K8"/>
<name>A0AAV1Z4K8_9ARAC</name>
<feature type="non-terminal residue" evidence="1">
    <location>
        <position position="1"/>
    </location>
</feature>
<evidence type="ECO:0000313" key="2">
    <source>
        <dbReference type="Proteomes" id="UP001497382"/>
    </source>
</evidence>
<gene>
    <name evidence="1" type="ORF">LARSCL_LOCUS3003</name>
</gene>
<evidence type="ECO:0000313" key="1">
    <source>
        <dbReference type="EMBL" id="CAL1266279.1"/>
    </source>
</evidence>
<comment type="caution">
    <text evidence="1">The sequence shown here is derived from an EMBL/GenBank/DDBJ whole genome shotgun (WGS) entry which is preliminary data.</text>
</comment>
<dbReference type="Proteomes" id="UP001497382">
    <property type="component" value="Unassembled WGS sequence"/>
</dbReference>
<sequence length="88" mass="10224">KRINKIHNRIQSLIQKEKKRGEINSKRHKEELGKLRKTLTADENVFENFKKNLADRQKLIGEVESFLNIGLKEYLGFDSIDDGGKESP</sequence>
<organism evidence="1 2">
    <name type="scientific">Larinioides sclopetarius</name>
    <dbReference type="NCBI Taxonomy" id="280406"/>
    <lineage>
        <taxon>Eukaryota</taxon>
        <taxon>Metazoa</taxon>
        <taxon>Ecdysozoa</taxon>
        <taxon>Arthropoda</taxon>
        <taxon>Chelicerata</taxon>
        <taxon>Arachnida</taxon>
        <taxon>Araneae</taxon>
        <taxon>Araneomorphae</taxon>
        <taxon>Entelegynae</taxon>
        <taxon>Araneoidea</taxon>
        <taxon>Araneidae</taxon>
        <taxon>Larinioides</taxon>
    </lineage>
</organism>
<protein>
    <submittedName>
        <fullName evidence="1">Uncharacterized protein</fullName>
    </submittedName>
</protein>
<feature type="non-terminal residue" evidence="1">
    <location>
        <position position="88"/>
    </location>
</feature>
<proteinExistence type="predicted"/>